<organism evidence="6 7">
    <name type="scientific">Devosia lucknowensis</name>
    <dbReference type="NCBI Taxonomy" id="1096929"/>
    <lineage>
        <taxon>Bacteria</taxon>
        <taxon>Pseudomonadati</taxon>
        <taxon>Pseudomonadota</taxon>
        <taxon>Alphaproteobacteria</taxon>
        <taxon>Hyphomicrobiales</taxon>
        <taxon>Devosiaceae</taxon>
        <taxon>Devosia</taxon>
    </lineage>
</organism>
<dbReference type="InterPro" id="IPR047640">
    <property type="entry name" value="RpiR-like"/>
</dbReference>
<feature type="domain" description="SIS" evidence="5">
    <location>
        <begin position="154"/>
        <end position="294"/>
    </location>
</feature>
<dbReference type="Proteomes" id="UP000194474">
    <property type="component" value="Unassembled WGS sequence"/>
</dbReference>
<dbReference type="GO" id="GO:1901135">
    <property type="term" value="P:carbohydrate derivative metabolic process"/>
    <property type="evidence" value="ECO:0007669"/>
    <property type="project" value="InterPro"/>
</dbReference>
<reference evidence="7" key="1">
    <citation type="submission" date="2017-04" db="EMBL/GenBank/DDBJ databases">
        <authorList>
            <person name="Varghese N."/>
            <person name="Submissions S."/>
        </authorList>
    </citation>
    <scope>NUCLEOTIDE SEQUENCE [LARGE SCALE GENOMIC DNA]</scope>
</reference>
<keyword evidence="1" id="KW-0805">Transcription regulation</keyword>
<proteinExistence type="predicted"/>
<evidence type="ECO:0000256" key="3">
    <source>
        <dbReference type="ARBA" id="ARBA00023163"/>
    </source>
</evidence>
<dbReference type="PANTHER" id="PTHR30514:SF1">
    <property type="entry name" value="HTH-TYPE TRANSCRIPTIONAL REGULATOR HEXR-RELATED"/>
    <property type="match status" value="1"/>
</dbReference>
<keyword evidence="2" id="KW-0238">DNA-binding</keyword>
<evidence type="ECO:0000259" key="4">
    <source>
        <dbReference type="PROSITE" id="PS51071"/>
    </source>
</evidence>
<dbReference type="CDD" id="cd05013">
    <property type="entry name" value="SIS_RpiR"/>
    <property type="match status" value="1"/>
</dbReference>
<dbReference type="InterPro" id="IPR035472">
    <property type="entry name" value="RpiR-like_SIS"/>
</dbReference>
<evidence type="ECO:0000259" key="5">
    <source>
        <dbReference type="PROSITE" id="PS51464"/>
    </source>
</evidence>
<evidence type="ECO:0000256" key="1">
    <source>
        <dbReference type="ARBA" id="ARBA00023015"/>
    </source>
</evidence>
<dbReference type="Gene3D" id="1.10.10.10">
    <property type="entry name" value="Winged helix-like DNA-binding domain superfamily/Winged helix DNA-binding domain"/>
    <property type="match status" value="1"/>
</dbReference>
<dbReference type="InterPro" id="IPR001347">
    <property type="entry name" value="SIS_dom"/>
</dbReference>
<dbReference type="SUPFAM" id="SSF53697">
    <property type="entry name" value="SIS domain"/>
    <property type="match status" value="1"/>
</dbReference>
<name>A0A1Y6GAA2_9HYPH</name>
<dbReference type="PROSITE" id="PS51071">
    <property type="entry name" value="HTH_RPIR"/>
    <property type="match status" value="1"/>
</dbReference>
<dbReference type="GO" id="GO:0003677">
    <property type="term" value="F:DNA binding"/>
    <property type="evidence" value="ECO:0007669"/>
    <property type="project" value="UniProtKB-KW"/>
</dbReference>
<dbReference type="AlphaFoldDB" id="A0A1Y6GAA2"/>
<keyword evidence="7" id="KW-1185">Reference proteome</keyword>
<dbReference type="GO" id="GO:0003700">
    <property type="term" value="F:DNA-binding transcription factor activity"/>
    <property type="evidence" value="ECO:0007669"/>
    <property type="project" value="InterPro"/>
</dbReference>
<dbReference type="InterPro" id="IPR009057">
    <property type="entry name" value="Homeodomain-like_sf"/>
</dbReference>
<dbReference type="EMBL" id="FXWK01000002">
    <property type="protein sequence ID" value="SMQ85357.1"/>
    <property type="molecule type" value="Genomic_DNA"/>
</dbReference>
<dbReference type="GO" id="GO:0097367">
    <property type="term" value="F:carbohydrate derivative binding"/>
    <property type="evidence" value="ECO:0007669"/>
    <property type="project" value="InterPro"/>
</dbReference>
<dbReference type="InterPro" id="IPR036388">
    <property type="entry name" value="WH-like_DNA-bd_sf"/>
</dbReference>
<dbReference type="Gene3D" id="3.40.50.10490">
    <property type="entry name" value="Glucose-6-phosphate isomerase like protein, domain 1"/>
    <property type="match status" value="1"/>
</dbReference>
<keyword evidence="3" id="KW-0804">Transcription</keyword>
<accession>A0A1Y6GAA2</accession>
<dbReference type="InterPro" id="IPR000281">
    <property type="entry name" value="HTH_RpiR"/>
</dbReference>
<dbReference type="Pfam" id="PF01418">
    <property type="entry name" value="HTH_6"/>
    <property type="match status" value="1"/>
</dbReference>
<dbReference type="InterPro" id="IPR046348">
    <property type="entry name" value="SIS_dom_sf"/>
</dbReference>
<dbReference type="Pfam" id="PF01380">
    <property type="entry name" value="SIS"/>
    <property type="match status" value="1"/>
</dbReference>
<sequence>MGLAARLVYGSRRLRAGDAAQRRKGTGLGIQSTIEASGDKFTPAMQRVATVIRDQPRIVLEKTISELAQSCGTSVASVVRFCRALGLSGYAQLRMQLATELGKEAAQFGADLMLGAEIAQSDTLQEMASKVASLEILAIDETVSGLDYGALERVVAALDKAERILMFGIGASQFVAQDLHHKLFRIGRNAFLLADPHEAWTAALLSPPGTVALGFSHSGATADTVRFLDIARGAGALTVALTGSPDSPLARAADERLISRARESRLRAGAMVSRIAQLAIVDCLFLGVASQRYEQTVDALKRTRDVTHPK</sequence>
<gene>
    <name evidence="6" type="ORF">SAMN06295905_2634</name>
</gene>
<evidence type="ECO:0000313" key="6">
    <source>
        <dbReference type="EMBL" id="SMQ85357.1"/>
    </source>
</evidence>
<dbReference type="SUPFAM" id="SSF46689">
    <property type="entry name" value="Homeodomain-like"/>
    <property type="match status" value="1"/>
</dbReference>
<dbReference type="PROSITE" id="PS51464">
    <property type="entry name" value="SIS"/>
    <property type="match status" value="1"/>
</dbReference>
<evidence type="ECO:0000313" key="7">
    <source>
        <dbReference type="Proteomes" id="UP000194474"/>
    </source>
</evidence>
<feature type="domain" description="HTH rpiR-type" evidence="4">
    <location>
        <begin position="28"/>
        <end position="104"/>
    </location>
</feature>
<evidence type="ECO:0000256" key="2">
    <source>
        <dbReference type="ARBA" id="ARBA00023125"/>
    </source>
</evidence>
<protein>
    <submittedName>
        <fullName evidence="6">Transcriptional regulator, RpiR family</fullName>
    </submittedName>
</protein>
<dbReference type="PANTHER" id="PTHR30514">
    <property type="entry name" value="GLUCOKINASE"/>
    <property type="match status" value="1"/>
</dbReference>